<evidence type="ECO:0000259" key="3">
    <source>
        <dbReference type="Pfam" id="PF05170"/>
    </source>
</evidence>
<feature type="domain" description="AsmA" evidence="3">
    <location>
        <begin position="1"/>
        <end position="554"/>
    </location>
</feature>
<keyword evidence="2" id="KW-1133">Transmembrane helix</keyword>
<organism evidence="4 5">
    <name type="scientific">Noviherbaspirillum album</name>
    <dbReference type="NCBI Taxonomy" id="3080276"/>
    <lineage>
        <taxon>Bacteria</taxon>
        <taxon>Pseudomonadati</taxon>
        <taxon>Pseudomonadota</taxon>
        <taxon>Betaproteobacteria</taxon>
        <taxon>Burkholderiales</taxon>
        <taxon>Oxalobacteraceae</taxon>
        <taxon>Noviherbaspirillum</taxon>
    </lineage>
</organism>
<feature type="compositionally biased region" description="Basic and acidic residues" evidence="1">
    <location>
        <begin position="368"/>
        <end position="377"/>
    </location>
</feature>
<accession>A0ABU6JB34</accession>
<reference evidence="4 5" key="1">
    <citation type="submission" date="2023-10" db="EMBL/GenBank/DDBJ databases">
        <title>Noviherbaspirillum sp. CPCC 100848 genome assembly.</title>
        <authorList>
            <person name="Li X.Y."/>
            <person name="Fang X.M."/>
        </authorList>
    </citation>
    <scope>NUCLEOTIDE SEQUENCE [LARGE SCALE GENOMIC DNA]</scope>
    <source>
        <strain evidence="4 5">CPCC 100848</strain>
    </source>
</reference>
<comment type="caution">
    <text evidence="4">The sequence shown here is derived from an EMBL/GenBank/DDBJ whole genome shotgun (WGS) entry which is preliminary data.</text>
</comment>
<keyword evidence="2" id="KW-0812">Transmembrane</keyword>
<dbReference type="EMBL" id="JAWIIV010000012">
    <property type="protein sequence ID" value="MEC4720648.1"/>
    <property type="molecule type" value="Genomic_DNA"/>
</dbReference>
<evidence type="ECO:0000256" key="1">
    <source>
        <dbReference type="SAM" id="MobiDB-lite"/>
    </source>
</evidence>
<protein>
    <submittedName>
        <fullName evidence="4">AsmA family protein</fullName>
    </submittedName>
</protein>
<dbReference type="Pfam" id="PF05170">
    <property type="entry name" value="AsmA"/>
    <property type="match status" value="1"/>
</dbReference>
<dbReference type="PANTHER" id="PTHR30441">
    <property type="entry name" value="DUF748 DOMAIN-CONTAINING PROTEIN"/>
    <property type="match status" value="1"/>
</dbReference>
<dbReference type="InterPro" id="IPR007844">
    <property type="entry name" value="AsmA"/>
</dbReference>
<keyword evidence="2" id="KW-0472">Membrane</keyword>
<dbReference type="Proteomes" id="UP001352263">
    <property type="component" value="Unassembled WGS sequence"/>
</dbReference>
<sequence>MSRATHIAIGGSLGLAAVLAIVVAFLFAFDWNRARPWVGERIAEASGRSFEIRGDLSLVWRPAEGEAGWRAWIPWPHLQAADIVLGNAGWSSQPVMAQVAQVRFSVNPLGLLHKELRIPSLSLEAPQVLLERRKDGIVNWTFKPKDDSGWQTRIGRIAVGKGSVRLSDQQRRLELQGEVDTLDGRNSDPGNPYLLGWRIKGNYQGEPIRGNARSGQLAIQGSDARYPIEASLKLGPAAAQTQVDLQGYLDRPRDGPMLDLRVDVKGASLAQLYPLLGIALPDTRHYVTRGRLTGTPGLSWTYRDFDGRIGETDIAGELHFRLKTDGTDGRGGEALPRPRLEGRIVTNRLQFGDLAPLVGIKPGNPTDKPSDRLLPDRPWRPERWRKIDTDIEFTARSMARRELLPVDSLVTRIRLQEGVLTLAPLEAGMASGKLSATLRLDGGRQPLRGEMKLSARHLKLARLFDDPLMKGSAGEINADASLRGSGKSIAGLLAGADGELRSAVNGGTVSRLFLDKVGLNVSSMVAAQMFGDKQVKINCALTDIEIAKGVMRPRAFVIDTDEARISVDGTVDLGREKVALTVHPESKGWRLLSLRSPIHVDGNFRKREVTVDRGTLALKAGAAVALGLLGPAAALLPLVHVGPEEGSDCAGLLKPAGK</sequence>
<evidence type="ECO:0000313" key="5">
    <source>
        <dbReference type="Proteomes" id="UP001352263"/>
    </source>
</evidence>
<dbReference type="PANTHER" id="PTHR30441:SF9">
    <property type="entry name" value="ASMA FAMILY PROTEIN YHJG"/>
    <property type="match status" value="1"/>
</dbReference>
<feature type="region of interest" description="Disordered" evidence="1">
    <location>
        <begin position="356"/>
        <end position="377"/>
    </location>
</feature>
<dbReference type="InterPro" id="IPR052894">
    <property type="entry name" value="AsmA-related"/>
</dbReference>
<gene>
    <name evidence="4" type="ORF">RY831_15900</name>
</gene>
<dbReference type="RefSeq" id="WP_326507359.1">
    <property type="nucleotide sequence ID" value="NZ_JAWIIV010000012.1"/>
</dbReference>
<feature type="transmembrane region" description="Helical" evidence="2">
    <location>
        <begin position="7"/>
        <end position="29"/>
    </location>
</feature>
<evidence type="ECO:0000313" key="4">
    <source>
        <dbReference type="EMBL" id="MEC4720648.1"/>
    </source>
</evidence>
<keyword evidence="5" id="KW-1185">Reference proteome</keyword>
<name>A0ABU6JB34_9BURK</name>
<evidence type="ECO:0000256" key="2">
    <source>
        <dbReference type="SAM" id="Phobius"/>
    </source>
</evidence>
<proteinExistence type="predicted"/>